<name>A0ABD3XP58_SINWO</name>
<dbReference type="PRINTS" id="PR00663">
    <property type="entry name" value="GALANINR"/>
</dbReference>
<keyword evidence="5 10" id="KW-0472">Membrane</keyword>
<dbReference type="EMBL" id="JBJQND010000001">
    <property type="protein sequence ID" value="KAL3887974.1"/>
    <property type="molecule type" value="Genomic_DNA"/>
</dbReference>
<reference evidence="12 13" key="1">
    <citation type="submission" date="2024-11" db="EMBL/GenBank/DDBJ databases">
        <title>Chromosome-level genome assembly of the freshwater bivalve Anodonta woodiana.</title>
        <authorList>
            <person name="Chen X."/>
        </authorList>
    </citation>
    <scope>NUCLEOTIDE SEQUENCE [LARGE SCALE GENOMIC DNA]</scope>
    <source>
        <strain evidence="12">MN2024</strain>
        <tissue evidence="12">Gills</tissue>
    </source>
</reference>
<dbReference type="AlphaFoldDB" id="A0ABD3XP58"/>
<keyword evidence="3 10" id="KW-1133">Transmembrane helix</keyword>
<evidence type="ECO:0000256" key="1">
    <source>
        <dbReference type="ARBA" id="ARBA00004141"/>
    </source>
</evidence>
<feature type="transmembrane region" description="Helical" evidence="10">
    <location>
        <begin position="161"/>
        <end position="188"/>
    </location>
</feature>
<evidence type="ECO:0000256" key="9">
    <source>
        <dbReference type="RuleBase" id="RU000688"/>
    </source>
</evidence>
<organism evidence="12 13">
    <name type="scientific">Sinanodonta woodiana</name>
    <name type="common">Chinese pond mussel</name>
    <name type="synonym">Anodonta woodiana</name>
    <dbReference type="NCBI Taxonomy" id="1069815"/>
    <lineage>
        <taxon>Eukaryota</taxon>
        <taxon>Metazoa</taxon>
        <taxon>Spiralia</taxon>
        <taxon>Lophotrochozoa</taxon>
        <taxon>Mollusca</taxon>
        <taxon>Bivalvia</taxon>
        <taxon>Autobranchia</taxon>
        <taxon>Heteroconchia</taxon>
        <taxon>Palaeoheterodonta</taxon>
        <taxon>Unionida</taxon>
        <taxon>Unionoidea</taxon>
        <taxon>Unionidae</taxon>
        <taxon>Unioninae</taxon>
        <taxon>Sinanodonta</taxon>
    </lineage>
</organism>
<dbReference type="PROSITE" id="PS50262">
    <property type="entry name" value="G_PROTEIN_RECEP_F1_2"/>
    <property type="match status" value="1"/>
</dbReference>
<evidence type="ECO:0000256" key="7">
    <source>
        <dbReference type="ARBA" id="ARBA00023170"/>
    </source>
</evidence>
<feature type="domain" description="G-protein coupled receptors family 1 profile" evidence="11">
    <location>
        <begin position="61"/>
        <end position="318"/>
    </location>
</feature>
<evidence type="ECO:0000256" key="10">
    <source>
        <dbReference type="SAM" id="Phobius"/>
    </source>
</evidence>
<evidence type="ECO:0000256" key="6">
    <source>
        <dbReference type="ARBA" id="ARBA00023157"/>
    </source>
</evidence>
<evidence type="ECO:0000256" key="8">
    <source>
        <dbReference type="ARBA" id="ARBA00023224"/>
    </source>
</evidence>
<dbReference type="PRINTS" id="PR00237">
    <property type="entry name" value="GPCRRHODOPSN"/>
</dbReference>
<keyword evidence="4 9" id="KW-0297">G-protein coupled receptor</keyword>
<feature type="transmembrane region" description="Helical" evidence="10">
    <location>
        <begin position="45"/>
        <end position="71"/>
    </location>
</feature>
<evidence type="ECO:0000256" key="3">
    <source>
        <dbReference type="ARBA" id="ARBA00022989"/>
    </source>
</evidence>
<gene>
    <name evidence="12" type="ORF">ACJMK2_000359</name>
</gene>
<keyword evidence="8 9" id="KW-0807">Transducer</keyword>
<accession>A0ABD3XP58</accession>
<sequence length="365" mass="41185">MESTETMTHTNIDDIHYENISHNTTNVMDLLGNEDILTFISLTRIIIPVLYGLITIFGLLGNILTIAGILLHKSNRGITKYLILNLAVADLLYVMFCVPFKAIYAVLHSWPLGDSWCRIHTYLEYVCYFASMYILVLVSLDRYIALVHPIRAIPLRTKRNGCIALIALWSLLILGNIPFIFIATEVNINSGSVEERMVCTLNFKNGTVAAICLFMFAYMLPMIVLCVLYGHMLKVFLTEKSSTGQNNGNQIRLHANKSVTKMVLLVVTVFAVCWMPLQVIILYTHISKGQHSTVTFASISYAANCLAYMNSCINPILYTFYTHVFRNSIKRIICCRRTRSLKRCSRNSVKVGSHRSAVTACTMIV</sequence>
<keyword evidence="2 9" id="KW-0812">Transmembrane</keyword>
<evidence type="ECO:0000256" key="2">
    <source>
        <dbReference type="ARBA" id="ARBA00022692"/>
    </source>
</evidence>
<dbReference type="SUPFAM" id="SSF81321">
    <property type="entry name" value="Family A G protein-coupled receptor-like"/>
    <property type="match status" value="1"/>
</dbReference>
<proteinExistence type="inferred from homology"/>
<feature type="transmembrane region" description="Helical" evidence="10">
    <location>
        <begin position="262"/>
        <end position="286"/>
    </location>
</feature>
<comment type="similarity">
    <text evidence="9">Belongs to the G-protein coupled receptor 1 family.</text>
</comment>
<comment type="subcellular location">
    <subcellularLocation>
        <location evidence="1">Membrane</location>
        <topology evidence="1">Multi-pass membrane protein</topology>
    </subcellularLocation>
</comment>
<evidence type="ECO:0000313" key="12">
    <source>
        <dbReference type="EMBL" id="KAL3887974.1"/>
    </source>
</evidence>
<dbReference type="InterPro" id="IPR017452">
    <property type="entry name" value="GPCR_Rhodpsn_7TM"/>
</dbReference>
<protein>
    <recommendedName>
        <fullName evidence="11">G-protein coupled receptors family 1 profile domain-containing protein</fullName>
    </recommendedName>
</protein>
<dbReference type="InterPro" id="IPR000405">
    <property type="entry name" value="Galanin_rcpt"/>
</dbReference>
<dbReference type="InterPro" id="IPR000276">
    <property type="entry name" value="GPCR_Rhodpsn"/>
</dbReference>
<dbReference type="PANTHER" id="PTHR45695">
    <property type="entry name" value="LEUCOKININ RECEPTOR-RELATED"/>
    <property type="match status" value="1"/>
</dbReference>
<dbReference type="PROSITE" id="PS00237">
    <property type="entry name" value="G_PROTEIN_RECEP_F1_1"/>
    <property type="match status" value="1"/>
</dbReference>
<feature type="transmembrane region" description="Helical" evidence="10">
    <location>
        <begin position="119"/>
        <end position="140"/>
    </location>
</feature>
<dbReference type="GO" id="GO:0016020">
    <property type="term" value="C:membrane"/>
    <property type="evidence" value="ECO:0007669"/>
    <property type="project" value="UniProtKB-SubCell"/>
</dbReference>
<feature type="transmembrane region" description="Helical" evidence="10">
    <location>
        <begin position="83"/>
        <end position="107"/>
    </location>
</feature>
<evidence type="ECO:0000259" key="11">
    <source>
        <dbReference type="PROSITE" id="PS50262"/>
    </source>
</evidence>
<keyword evidence="6" id="KW-1015">Disulfide bond</keyword>
<feature type="transmembrane region" description="Helical" evidence="10">
    <location>
        <begin position="208"/>
        <end position="230"/>
    </location>
</feature>
<dbReference type="Gene3D" id="1.20.1070.10">
    <property type="entry name" value="Rhodopsin 7-helix transmembrane proteins"/>
    <property type="match status" value="1"/>
</dbReference>
<feature type="transmembrane region" description="Helical" evidence="10">
    <location>
        <begin position="298"/>
        <end position="321"/>
    </location>
</feature>
<keyword evidence="13" id="KW-1185">Reference proteome</keyword>
<evidence type="ECO:0000256" key="5">
    <source>
        <dbReference type="ARBA" id="ARBA00023136"/>
    </source>
</evidence>
<evidence type="ECO:0000256" key="4">
    <source>
        <dbReference type="ARBA" id="ARBA00023040"/>
    </source>
</evidence>
<dbReference type="PANTHER" id="PTHR45695:SF9">
    <property type="entry name" value="LEUCOKININ RECEPTOR"/>
    <property type="match status" value="1"/>
</dbReference>
<comment type="caution">
    <text evidence="12">The sequence shown here is derived from an EMBL/GenBank/DDBJ whole genome shotgun (WGS) entry which is preliminary data.</text>
</comment>
<evidence type="ECO:0000313" key="13">
    <source>
        <dbReference type="Proteomes" id="UP001634394"/>
    </source>
</evidence>
<keyword evidence="7 9" id="KW-0675">Receptor</keyword>
<dbReference type="Pfam" id="PF00001">
    <property type="entry name" value="7tm_1"/>
    <property type="match status" value="1"/>
</dbReference>
<dbReference type="GO" id="GO:0004930">
    <property type="term" value="F:G protein-coupled receptor activity"/>
    <property type="evidence" value="ECO:0007669"/>
    <property type="project" value="UniProtKB-KW"/>
</dbReference>
<dbReference type="Proteomes" id="UP001634394">
    <property type="component" value="Unassembled WGS sequence"/>
</dbReference>